<dbReference type="InterPro" id="IPR036237">
    <property type="entry name" value="Xyl_isomerase-like_sf"/>
</dbReference>
<comment type="similarity">
    <text evidence="1">Belongs to the UPF0276 family.</text>
</comment>
<evidence type="ECO:0000256" key="1">
    <source>
        <dbReference type="HAMAP-Rule" id="MF_00697"/>
    </source>
</evidence>
<dbReference type="HAMAP" id="MF_00697">
    <property type="entry name" value="UPF0276"/>
    <property type="match status" value="1"/>
</dbReference>
<name>A0A327KQN1_9BRAD</name>
<dbReference type="OrthoDB" id="9763101at2"/>
<accession>A0A327KQN1</accession>
<dbReference type="Pfam" id="PF05114">
    <property type="entry name" value="MbnB_TglH_ChrH"/>
    <property type="match status" value="1"/>
</dbReference>
<dbReference type="PANTHER" id="PTHR42194:SF1">
    <property type="entry name" value="UPF0276 PROTEIN HI_1600"/>
    <property type="match status" value="1"/>
</dbReference>
<dbReference type="InterPro" id="IPR007801">
    <property type="entry name" value="MbnB/TglH/ChrH"/>
</dbReference>
<dbReference type="Gene3D" id="3.20.20.150">
    <property type="entry name" value="Divalent-metal-dependent TIM barrel enzymes"/>
    <property type="match status" value="1"/>
</dbReference>
<dbReference type="NCBIfam" id="NF003818">
    <property type="entry name" value="PRK05409.1"/>
    <property type="match status" value="1"/>
</dbReference>
<dbReference type="RefSeq" id="WP_111421558.1">
    <property type="nucleotide sequence ID" value="NZ_NPEX01000241.1"/>
</dbReference>
<dbReference type="PANTHER" id="PTHR42194">
    <property type="entry name" value="UPF0276 PROTEIN HI_1600"/>
    <property type="match status" value="1"/>
</dbReference>
<organism evidence="2 3">
    <name type="scientific">Rhodoplanes roseus</name>
    <dbReference type="NCBI Taxonomy" id="29409"/>
    <lineage>
        <taxon>Bacteria</taxon>
        <taxon>Pseudomonadati</taxon>
        <taxon>Pseudomonadota</taxon>
        <taxon>Alphaproteobacteria</taxon>
        <taxon>Hyphomicrobiales</taxon>
        <taxon>Nitrobacteraceae</taxon>
        <taxon>Rhodoplanes</taxon>
    </lineage>
</organism>
<dbReference type="SUPFAM" id="SSF51658">
    <property type="entry name" value="Xylose isomerase-like"/>
    <property type="match status" value="1"/>
</dbReference>
<evidence type="ECO:0000313" key="2">
    <source>
        <dbReference type="EMBL" id="RAI40254.1"/>
    </source>
</evidence>
<sequence>MLVRSTLPADAGVGFKPQHRDALLADDAPIGFVEIHAENYMGAGGPPHAMLSALRERYALSIHGVGLSIGGLRPLDGEHLARLKALCARHPPASFSEHLAWSSHGEVFYNDLLPLPYTPETLARVCEHVDAVQAALGREMLLENPSTYVLFETSTIAETDFLREVARRTGCGLLLDVNNVVVSATNHGTSAEAYLNAFPLERVKEIHLGGHAETHDDAGAPLLIDAHGTPVADPVWTLYERTIARTGALPTLIEWDNDVPEWPVLAAEAARARAMLRADAAARKDAA</sequence>
<dbReference type="EMBL" id="NPEX01000241">
    <property type="protein sequence ID" value="RAI40254.1"/>
    <property type="molecule type" value="Genomic_DNA"/>
</dbReference>
<evidence type="ECO:0000313" key="3">
    <source>
        <dbReference type="Proteomes" id="UP000249130"/>
    </source>
</evidence>
<keyword evidence="3" id="KW-1185">Reference proteome</keyword>
<comment type="caution">
    <text evidence="2">The sequence shown here is derived from an EMBL/GenBank/DDBJ whole genome shotgun (WGS) entry which is preliminary data.</text>
</comment>
<proteinExistence type="inferred from homology"/>
<reference evidence="2 3" key="1">
    <citation type="submission" date="2017-07" db="EMBL/GenBank/DDBJ databases">
        <title>Draft Genome Sequences of Select Purple Nonsulfur Bacteria.</title>
        <authorList>
            <person name="Lasarre B."/>
            <person name="Mckinlay J.B."/>
        </authorList>
    </citation>
    <scope>NUCLEOTIDE SEQUENCE [LARGE SCALE GENOMIC DNA]</scope>
    <source>
        <strain evidence="2 3">DSM 5909</strain>
    </source>
</reference>
<gene>
    <name evidence="2" type="ORF">CH341_24105</name>
</gene>
<dbReference type="AlphaFoldDB" id="A0A327KQN1"/>
<protein>
    <recommendedName>
        <fullName evidence="1">UPF0276 protein CH341_24105</fullName>
    </recommendedName>
</protein>
<dbReference type="Proteomes" id="UP000249130">
    <property type="component" value="Unassembled WGS sequence"/>
</dbReference>